<evidence type="ECO:0000256" key="7">
    <source>
        <dbReference type="ARBA" id="ARBA00022737"/>
    </source>
</evidence>
<dbReference type="Pfam" id="PF08263">
    <property type="entry name" value="LRRNT_2"/>
    <property type="match status" value="1"/>
</dbReference>
<dbReference type="InterPro" id="IPR003591">
    <property type="entry name" value="Leu-rich_rpt_typical-subtyp"/>
</dbReference>
<dbReference type="PANTHER" id="PTHR48061:SF51">
    <property type="entry name" value="RECEPTOR LIKE PROTEIN 30-LIKE"/>
    <property type="match status" value="1"/>
</dbReference>
<dbReference type="FunFam" id="3.80.10.10:FF:000041">
    <property type="entry name" value="LRR receptor-like serine/threonine-protein kinase ERECTA"/>
    <property type="match status" value="1"/>
</dbReference>
<dbReference type="Pfam" id="PF00560">
    <property type="entry name" value="LRR_1"/>
    <property type="match status" value="8"/>
</dbReference>
<dbReference type="InterPro" id="IPR032675">
    <property type="entry name" value="LRR_dom_sf"/>
</dbReference>
<evidence type="ECO:0000256" key="10">
    <source>
        <dbReference type="ARBA" id="ARBA00023170"/>
    </source>
</evidence>
<dbReference type="SMART" id="SM00369">
    <property type="entry name" value="LRR_TYP"/>
    <property type="match status" value="7"/>
</dbReference>
<dbReference type="PROSITE" id="PS51450">
    <property type="entry name" value="LRR"/>
    <property type="match status" value="2"/>
</dbReference>
<feature type="transmembrane region" description="Helical" evidence="12">
    <location>
        <begin position="1157"/>
        <end position="1179"/>
    </location>
</feature>
<accession>A0A9R1WPN3</accession>
<keyword evidence="4" id="KW-0433">Leucine-rich repeat</keyword>
<dbReference type="Gene3D" id="3.80.10.10">
    <property type="entry name" value="Ribonuclease Inhibitor"/>
    <property type="match status" value="6"/>
</dbReference>
<keyword evidence="6" id="KW-0732">Signal</keyword>
<dbReference type="EMBL" id="NBSK02000009">
    <property type="protein sequence ID" value="KAJ0185061.1"/>
    <property type="molecule type" value="Genomic_DNA"/>
</dbReference>
<dbReference type="GO" id="GO:0005886">
    <property type="term" value="C:plasma membrane"/>
    <property type="evidence" value="ECO:0007669"/>
    <property type="project" value="UniProtKB-SubCell"/>
</dbReference>
<comment type="similarity">
    <text evidence="2">Belongs to the RLP family.</text>
</comment>
<name>A0A9R1WPN3_LACSA</name>
<reference evidence="14 15" key="1">
    <citation type="journal article" date="2017" name="Nat. Commun.">
        <title>Genome assembly with in vitro proximity ligation data and whole-genome triplication in lettuce.</title>
        <authorList>
            <person name="Reyes-Chin-Wo S."/>
            <person name="Wang Z."/>
            <person name="Yang X."/>
            <person name="Kozik A."/>
            <person name="Arikit S."/>
            <person name="Song C."/>
            <person name="Xia L."/>
            <person name="Froenicke L."/>
            <person name="Lavelle D.O."/>
            <person name="Truco M.J."/>
            <person name="Xia R."/>
            <person name="Zhu S."/>
            <person name="Xu C."/>
            <person name="Xu H."/>
            <person name="Xu X."/>
            <person name="Cox K."/>
            <person name="Korf I."/>
            <person name="Meyers B.C."/>
            <person name="Michelmore R.W."/>
        </authorList>
    </citation>
    <scope>NUCLEOTIDE SEQUENCE [LARGE SCALE GENOMIC DNA]</scope>
    <source>
        <strain evidence="15">cv. Salinas</strain>
        <tissue evidence="14">Seedlings</tissue>
    </source>
</reference>
<evidence type="ECO:0000256" key="8">
    <source>
        <dbReference type="ARBA" id="ARBA00022989"/>
    </source>
</evidence>
<evidence type="ECO:0000256" key="9">
    <source>
        <dbReference type="ARBA" id="ARBA00023136"/>
    </source>
</evidence>
<keyword evidence="8 12" id="KW-1133">Transmembrane helix</keyword>
<evidence type="ECO:0000256" key="11">
    <source>
        <dbReference type="ARBA" id="ARBA00023180"/>
    </source>
</evidence>
<evidence type="ECO:0000256" key="1">
    <source>
        <dbReference type="ARBA" id="ARBA00004251"/>
    </source>
</evidence>
<organism evidence="14 15">
    <name type="scientific">Lactuca sativa</name>
    <name type="common">Garden lettuce</name>
    <dbReference type="NCBI Taxonomy" id="4236"/>
    <lineage>
        <taxon>Eukaryota</taxon>
        <taxon>Viridiplantae</taxon>
        <taxon>Streptophyta</taxon>
        <taxon>Embryophyta</taxon>
        <taxon>Tracheophyta</taxon>
        <taxon>Spermatophyta</taxon>
        <taxon>Magnoliopsida</taxon>
        <taxon>eudicotyledons</taxon>
        <taxon>Gunneridae</taxon>
        <taxon>Pentapetalae</taxon>
        <taxon>asterids</taxon>
        <taxon>campanulids</taxon>
        <taxon>Asterales</taxon>
        <taxon>Asteraceae</taxon>
        <taxon>Cichorioideae</taxon>
        <taxon>Cichorieae</taxon>
        <taxon>Lactucinae</taxon>
        <taxon>Lactuca</taxon>
    </lineage>
</organism>
<dbReference type="InterPro" id="IPR046956">
    <property type="entry name" value="RLP23-like"/>
</dbReference>
<evidence type="ECO:0000256" key="2">
    <source>
        <dbReference type="ARBA" id="ARBA00009592"/>
    </source>
</evidence>
<keyword evidence="9 12" id="KW-0472">Membrane</keyword>
<keyword evidence="7" id="KW-0677">Repeat</keyword>
<dbReference type="FunFam" id="3.80.10.10:FF:000213">
    <property type="entry name" value="Tyrosine-sulfated glycopeptide receptor 1"/>
    <property type="match status" value="1"/>
</dbReference>
<dbReference type="GO" id="GO:0006952">
    <property type="term" value="P:defense response"/>
    <property type="evidence" value="ECO:0007669"/>
    <property type="project" value="UniProtKB-ARBA"/>
</dbReference>
<evidence type="ECO:0000256" key="5">
    <source>
        <dbReference type="ARBA" id="ARBA00022692"/>
    </source>
</evidence>
<keyword evidence="10" id="KW-0675">Receptor</keyword>
<evidence type="ECO:0000256" key="6">
    <source>
        <dbReference type="ARBA" id="ARBA00022729"/>
    </source>
</evidence>
<keyword evidence="11" id="KW-0325">Glycoprotein</keyword>
<gene>
    <name evidence="14" type="ORF">LSAT_V11C900469280</name>
</gene>
<dbReference type="Pfam" id="PF13855">
    <property type="entry name" value="LRR_8"/>
    <property type="match status" value="2"/>
</dbReference>
<dbReference type="FunFam" id="3.80.10.10:FF:000095">
    <property type="entry name" value="LRR receptor-like serine/threonine-protein kinase GSO1"/>
    <property type="match status" value="1"/>
</dbReference>
<dbReference type="SUPFAM" id="SSF52058">
    <property type="entry name" value="L domain-like"/>
    <property type="match status" value="3"/>
</dbReference>
<protein>
    <recommendedName>
        <fullName evidence="13">Leucine-rich repeat-containing N-terminal plant-type domain-containing protein</fullName>
    </recommendedName>
</protein>
<comment type="subcellular location">
    <subcellularLocation>
        <location evidence="1">Cell membrane</location>
        <topology evidence="1">Single-pass type I membrane protein</topology>
    </subcellularLocation>
</comment>
<dbReference type="Proteomes" id="UP000235145">
    <property type="component" value="Unassembled WGS sequence"/>
</dbReference>
<comment type="caution">
    <text evidence="14">The sequence shown here is derived from an EMBL/GenBank/DDBJ whole genome shotgun (WGS) entry which is preliminary data.</text>
</comment>
<evidence type="ECO:0000256" key="4">
    <source>
        <dbReference type="ARBA" id="ARBA00022614"/>
    </source>
</evidence>
<proteinExistence type="inferred from homology"/>
<dbReference type="InterPro" id="IPR013210">
    <property type="entry name" value="LRR_N_plant-typ"/>
</dbReference>
<evidence type="ECO:0000256" key="12">
    <source>
        <dbReference type="SAM" id="Phobius"/>
    </source>
</evidence>
<dbReference type="GO" id="GO:0051707">
    <property type="term" value="P:response to other organism"/>
    <property type="evidence" value="ECO:0007669"/>
    <property type="project" value="UniProtKB-ARBA"/>
</dbReference>
<evidence type="ECO:0000256" key="3">
    <source>
        <dbReference type="ARBA" id="ARBA00022475"/>
    </source>
</evidence>
<keyword evidence="5 12" id="KW-0812">Transmembrane</keyword>
<dbReference type="InterPro" id="IPR001611">
    <property type="entry name" value="Leu-rich_rpt"/>
</dbReference>
<dbReference type="Gene3D" id="3.40.630.30">
    <property type="match status" value="1"/>
</dbReference>
<feature type="domain" description="Leucine-rich repeat-containing N-terminal plant-type" evidence="13">
    <location>
        <begin position="189"/>
        <end position="228"/>
    </location>
</feature>
<dbReference type="PRINTS" id="PR00019">
    <property type="entry name" value="LEURICHRPT"/>
</dbReference>
<keyword evidence="15" id="KW-1185">Reference proteome</keyword>
<keyword evidence="3" id="KW-1003">Cell membrane</keyword>
<evidence type="ECO:0000259" key="13">
    <source>
        <dbReference type="Pfam" id="PF08263"/>
    </source>
</evidence>
<evidence type="ECO:0000313" key="15">
    <source>
        <dbReference type="Proteomes" id="UP000235145"/>
    </source>
</evidence>
<sequence length="1292" mass="142997">MNQKFGEISFCTIISNEQVKGYGIRLMNHLKQHARDIDMLTHFLTYADNNVVGYFNKQVVSKPGPTMNRILRISILDNNGLNLVLGIVNISLRSTGCSSTQRPGKPIELGRGQQHPIPIFNLLYCTDTSKKIQVQTHRRGKKSLRSVCASCGCLELYFPMRNHLCFQIFFIQFYLILFGVSGICQIEQQSILIRLKNELQFNSSLSSKLVSWDPNAADCCTWIGVNCSIGGQVIGLDLSNETISGGIDDSSSLFRLESLETLNLAGNNFNSTPIPSGFGSLTSLRNLNLSNSWFSGQIPGELSHLTKLQVLDLSSLFSFRSLKLESPNLAMLIKNLTQLKVLHLDSVNISAQKSDWCQALSSSLLDLEVLSLSTCQLSGPLDGSLGNLHSLSVIRLAQNNLSTPIPDFFGNFRNLTILHLGACNLRGTFPSKVLELQKLQSLDLSSNMNLHGSLSDFPVNGSLQSLVLSNTNLSGAIPESIGNLKSLSRIELPNNNFSGRIPKSMENLTQLTYLDLSSNKLTGQIPSFQLCKNLTHIDLSRNSLSGIIPSAHFQDLQNLVLINLRFNTFNGSIPPSLFNLQQLQKIQLSNNNFDGVLTDFLNASASLLDTLDLSSNKLKGQIPKSFFQLGRLNILLLSSNNLNGTIHTSEFQGLSNLTTLDLSFNNLSIITSPIPLPRLPKFFSLKLASCNLQHFPKLQNQSRLINLDLSDNKIDEEIPNWIWEVRSEGLAYMNLSHNQLTGLQEPYVLPDLAVLDLHSNRLHGAIPIPPQTATFIDYSNNRFNSSLPETIGINLLYAYFFSVSNNSLSGEIPESICDATYLKVLDLSNNLFTGRIPQCLIDSGGSLGVLNLGNNNLTGRIEGIFPTTCGLNTLDLHSNSLEGEIPRSLANCTMLEVLNLGNNKMNDTYPCSLRNNTNLRVLVLRNNKFHGSVRCSEQQRNNWSNIQIVDIAHNSFNGPVPADCFWQWDAMISNDDGEASGKKHLSFTVLSLDPIYYQDTVEVTIKGLELELVKILTIFTSIDISSNRFSGEIPDTIGRLNALYMFNVSYNEFTGPIPSSIGNLRQLESLDMSSNNLTGNIPSELTALPFLSVLNLSYNQLEGRIPTGSQFQTFQNTSYKGNIGLCGSPLNKICTTSDVIKPKHTTTVFEDSNGYDWQFIFTGVGFGAGAAIVVGPLVLSKQGRNFWDKYTNKIVEIICLVLGIHYAAYGLFNQDEHDENETQDMDESSDEDEFLSEVDQSKGRYCVFCTKLDFSRKQAIHDTKCTCFDQTPTLSTSVSTSSTEVESPFTKL</sequence>
<evidence type="ECO:0000313" key="14">
    <source>
        <dbReference type="EMBL" id="KAJ0185061.1"/>
    </source>
</evidence>
<dbReference type="PANTHER" id="PTHR48061">
    <property type="entry name" value="LEUCINE-RICH REPEAT RECEPTOR PROTEIN KINASE EMS1-LIKE-RELATED"/>
    <property type="match status" value="1"/>
</dbReference>